<accession>A0A5B7DCD7</accession>
<evidence type="ECO:0000313" key="2">
    <source>
        <dbReference type="Proteomes" id="UP000324222"/>
    </source>
</evidence>
<reference evidence="1 2" key="1">
    <citation type="submission" date="2019-05" db="EMBL/GenBank/DDBJ databases">
        <title>Another draft genome of Portunus trituberculatus and its Hox gene families provides insights of decapod evolution.</title>
        <authorList>
            <person name="Jeong J.-H."/>
            <person name="Song I."/>
            <person name="Kim S."/>
            <person name="Choi T."/>
            <person name="Kim D."/>
            <person name="Ryu S."/>
            <person name="Kim W."/>
        </authorList>
    </citation>
    <scope>NUCLEOTIDE SEQUENCE [LARGE SCALE GENOMIC DNA]</scope>
    <source>
        <tissue evidence="1">Muscle</tissue>
    </source>
</reference>
<protein>
    <submittedName>
        <fullName evidence="1">Uncharacterized protein</fullName>
    </submittedName>
</protein>
<organism evidence="1 2">
    <name type="scientific">Portunus trituberculatus</name>
    <name type="common">Swimming crab</name>
    <name type="synonym">Neptunus trituberculatus</name>
    <dbReference type="NCBI Taxonomy" id="210409"/>
    <lineage>
        <taxon>Eukaryota</taxon>
        <taxon>Metazoa</taxon>
        <taxon>Ecdysozoa</taxon>
        <taxon>Arthropoda</taxon>
        <taxon>Crustacea</taxon>
        <taxon>Multicrustacea</taxon>
        <taxon>Malacostraca</taxon>
        <taxon>Eumalacostraca</taxon>
        <taxon>Eucarida</taxon>
        <taxon>Decapoda</taxon>
        <taxon>Pleocyemata</taxon>
        <taxon>Brachyura</taxon>
        <taxon>Eubrachyura</taxon>
        <taxon>Portunoidea</taxon>
        <taxon>Portunidae</taxon>
        <taxon>Portuninae</taxon>
        <taxon>Portunus</taxon>
    </lineage>
</organism>
<comment type="caution">
    <text evidence="1">The sequence shown here is derived from an EMBL/GenBank/DDBJ whole genome shotgun (WGS) entry which is preliminary data.</text>
</comment>
<proteinExistence type="predicted"/>
<dbReference type="EMBL" id="VSRR010000724">
    <property type="protein sequence ID" value="MPC18953.1"/>
    <property type="molecule type" value="Genomic_DNA"/>
</dbReference>
<dbReference type="AlphaFoldDB" id="A0A5B7DCD7"/>
<keyword evidence="2" id="KW-1185">Reference proteome</keyword>
<name>A0A5B7DCD7_PORTR</name>
<dbReference type="Proteomes" id="UP000324222">
    <property type="component" value="Unassembled WGS sequence"/>
</dbReference>
<sequence length="96" mass="11245">MRLDTVAGVSEKIQGTDSALTRRQVKAYYNGATEVRCYARVKQIPRIQYKCRERSVILHGHMEEEEEEEEEELVVVVMVVEEEEEKNTEEKNNDEI</sequence>
<gene>
    <name evidence="1" type="ORF">E2C01_011852</name>
</gene>
<evidence type="ECO:0000313" key="1">
    <source>
        <dbReference type="EMBL" id="MPC18953.1"/>
    </source>
</evidence>